<feature type="compositionally biased region" description="Basic residues" evidence="1">
    <location>
        <begin position="1"/>
        <end position="15"/>
    </location>
</feature>
<dbReference type="AlphaFoldDB" id="A0A498C6E0"/>
<dbReference type="Proteomes" id="UP000275461">
    <property type="component" value="Unassembled WGS sequence"/>
</dbReference>
<evidence type="ECO:0000313" key="2">
    <source>
        <dbReference type="EMBL" id="RLK50619.1"/>
    </source>
</evidence>
<protein>
    <recommendedName>
        <fullName evidence="4">LysM domain-containing protein</fullName>
    </recommendedName>
</protein>
<evidence type="ECO:0000256" key="1">
    <source>
        <dbReference type="SAM" id="MobiDB-lite"/>
    </source>
</evidence>
<name>A0A498C6E0_9GAMM</name>
<reference evidence="2 3" key="1">
    <citation type="submission" date="2018-10" db="EMBL/GenBank/DDBJ databases">
        <title>Genomic Encyclopedia of Type Strains, Phase IV (KMG-IV): sequencing the most valuable type-strain genomes for metagenomic binning, comparative biology and taxonomic classification.</title>
        <authorList>
            <person name="Goeker M."/>
        </authorList>
    </citation>
    <scope>NUCLEOTIDE SEQUENCE [LARGE SCALE GENOMIC DNA]</scope>
    <source>
        <strain evidence="2 3">DSM 12769</strain>
    </source>
</reference>
<evidence type="ECO:0008006" key="4">
    <source>
        <dbReference type="Google" id="ProtNLM"/>
    </source>
</evidence>
<sequence length="99" mass="11247">MLLRQSRYHKPRTARRFSDEAGGGPAFPGIRPRTIGPASGVIEHTIAKGERLDALAHYYYRDSRLWWRIVDANPDLLFAGVILLDEYAGETLLIPRARE</sequence>
<evidence type="ECO:0000313" key="3">
    <source>
        <dbReference type="Proteomes" id="UP000275461"/>
    </source>
</evidence>
<feature type="region of interest" description="Disordered" evidence="1">
    <location>
        <begin position="1"/>
        <end position="30"/>
    </location>
</feature>
<dbReference type="OrthoDB" id="9809850at2"/>
<dbReference type="RefSeq" id="WP_121441097.1">
    <property type="nucleotide sequence ID" value="NZ_RCDA01000001.1"/>
</dbReference>
<dbReference type="EMBL" id="RCDA01000001">
    <property type="protein sequence ID" value="RLK50619.1"/>
    <property type="molecule type" value="Genomic_DNA"/>
</dbReference>
<organism evidence="2 3">
    <name type="scientific">Alkalispirillum mobile</name>
    <dbReference type="NCBI Taxonomy" id="85925"/>
    <lineage>
        <taxon>Bacteria</taxon>
        <taxon>Pseudomonadati</taxon>
        <taxon>Pseudomonadota</taxon>
        <taxon>Gammaproteobacteria</taxon>
        <taxon>Chromatiales</taxon>
        <taxon>Ectothiorhodospiraceae</taxon>
        <taxon>Alkalispirillum</taxon>
    </lineage>
</organism>
<comment type="caution">
    <text evidence="2">The sequence shown here is derived from an EMBL/GenBank/DDBJ whole genome shotgun (WGS) entry which is preliminary data.</text>
</comment>
<gene>
    <name evidence="2" type="ORF">DFR31_0525</name>
</gene>
<proteinExistence type="predicted"/>
<keyword evidence="3" id="KW-1185">Reference proteome</keyword>
<accession>A0A498C6E0</accession>